<evidence type="ECO:0000256" key="1">
    <source>
        <dbReference type="ARBA" id="ARBA00022460"/>
    </source>
</evidence>
<dbReference type="OrthoDB" id="7255276at2759"/>
<dbReference type="PROSITE" id="PS51155">
    <property type="entry name" value="CHIT_BIND_RR_2"/>
    <property type="match status" value="1"/>
</dbReference>
<evidence type="ECO:0000256" key="3">
    <source>
        <dbReference type="SAM" id="SignalP"/>
    </source>
</evidence>
<protein>
    <submittedName>
        <fullName evidence="4">AAEL013514-PA</fullName>
    </submittedName>
</protein>
<dbReference type="InterPro" id="IPR031311">
    <property type="entry name" value="CHIT_BIND_RR_consensus"/>
</dbReference>
<sequence length="104" mass="11387">MKFAVVFAAVLAIAIAAPVEDRDAQVLQYENDNQGLDGYNFKYDTSNGIQRVEQAQLKSFGDDVSALVVRGSYSYVAPDGQTYTVNYIADENGFQPEAPHLPHA</sequence>
<reference evidence="4" key="1">
    <citation type="submission" date="2005-10" db="EMBL/GenBank/DDBJ databases">
        <authorList>
            <person name="Loftus B.J."/>
            <person name="Nene V.M."/>
            <person name="Hannick L.I."/>
            <person name="Bidwell S."/>
            <person name="Haas B."/>
            <person name="Amedeo P."/>
            <person name="Orvis J."/>
            <person name="Wortman J.R."/>
            <person name="White O.R."/>
            <person name="Salzberg S."/>
            <person name="Shumway M."/>
            <person name="Koo H."/>
            <person name="Zhao Y."/>
            <person name="Holmes M."/>
            <person name="Miller J."/>
            <person name="Schatz M."/>
            <person name="Pop M."/>
            <person name="Pai G."/>
            <person name="Utterback T."/>
            <person name="Rogers Y.-H."/>
            <person name="Kravitz S."/>
            <person name="Fraser C.M."/>
        </authorList>
    </citation>
    <scope>NUCLEOTIDE SEQUENCE</scope>
    <source>
        <strain evidence="4">Liverpool</strain>
    </source>
</reference>
<organism evidence="4 5">
    <name type="scientific">Aedes aegypti</name>
    <name type="common">Yellowfever mosquito</name>
    <name type="synonym">Culex aegypti</name>
    <dbReference type="NCBI Taxonomy" id="7159"/>
    <lineage>
        <taxon>Eukaryota</taxon>
        <taxon>Metazoa</taxon>
        <taxon>Ecdysozoa</taxon>
        <taxon>Arthropoda</taxon>
        <taxon>Hexapoda</taxon>
        <taxon>Insecta</taxon>
        <taxon>Pterygota</taxon>
        <taxon>Neoptera</taxon>
        <taxon>Endopterygota</taxon>
        <taxon>Diptera</taxon>
        <taxon>Nematocera</taxon>
        <taxon>Culicoidea</taxon>
        <taxon>Culicidae</taxon>
        <taxon>Culicinae</taxon>
        <taxon>Aedini</taxon>
        <taxon>Aedes</taxon>
        <taxon>Stegomyia</taxon>
    </lineage>
</organism>
<dbReference type="AlphaFoldDB" id="A0A1S4FZS1"/>
<proteinExistence type="predicted"/>
<feature type="chain" id="PRO_5036486707" evidence="3">
    <location>
        <begin position="17"/>
        <end position="104"/>
    </location>
</feature>
<keyword evidence="3" id="KW-0732">Signal</keyword>
<dbReference type="KEGG" id="aag:5578136"/>
<dbReference type="EMBL" id="CH478046">
    <property type="protein sequence ID" value="EAT34223.1"/>
    <property type="molecule type" value="Genomic_DNA"/>
</dbReference>
<feature type="signal peptide" evidence="3">
    <location>
        <begin position="1"/>
        <end position="16"/>
    </location>
</feature>
<accession>A0A1S4FZS1</accession>
<dbReference type="PRINTS" id="PR00947">
    <property type="entry name" value="CUTICLE"/>
</dbReference>
<dbReference type="PROSITE" id="PS00233">
    <property type="entry name" value="CHIT_BIND_RR_1"/>
    <property type="match status" value="1"/>
</dbReference>
<evidence type="ECO:0000313" key="5">
    <source>
        <dbReference type="Proteomes" id="UP000682892"/>
    </source>
</evidence>
<dbReference type="PANTHER" id="PTHR10380:SF218">
    <property type="entry name" value="ADULT CUTICLE PROTEIN 65AA-RELATED"/>
    <property type="match status" value="1"/>
</dbReference>
<evidence type="ECO:0000256" key="2">
    <source>
        <dbReference type="PROSITE-ProRule" id="PRU00497"/>
    </source>
</evidence>
<dbReference type="OMA" id="YENDNQG"/>
<reference evidence="4" key="3">
    <citation type="submission" date="2012-09" db="EMBL/GenBank/DDBJ databases">
        <authorList>
            <consortium name="VectorBase"/>
        </authorList>
    </citation>
    <scope>NUCLEOTIDE SEQUENCE</scope>
    <source>
        <strain evidence="4">Liverpool</strain>
    </source>
</reference>
<dbReference type="InterPro" id="IPR000618">
    <property type="entry name" value="Insect_cuticle"/>
</dbReference>
<dbReference type="Proteomes" id="UP000682892">
    <property type="component" value="Chromosome 2"/>
</dbReference>
<keyword evidence="1 2" id="KW-0193">Cuticle</keyword>
<name>A0A1S4FZS1_AEDAE</name>
<evidence type="ECO:0000313" key="4">
    <source>
        <dbReference type="EMBL" id="EAT34223.1"/>
    </source>
</evidence>
<dbReference type="InterPro" id="IPR050468">
    <property type="entry name" value="Cuticle_Struct_Prot"/>
</dbReference>
<gene>
    <name evidence="4" type="ORF">AaeL_AAEL013514</name>
</gene>
<reference evidence="4" key="2">
    <citation type="journal article" date="2007" name="Science">
        <title>Genome sequence of Aedes aegypti, a major arbovirus vector.</title>
        <authorList>
            <person name="Nene V."/>
            <person name="Wortman J.R."/>
            <person name="Lawson D."/>
            <person name="Haas B."/>
            <person name="Kodira C."/>
            <person name="Tu Z.J."/>
            <person name="Loftus B."/>
            <person name="Xi Z."/>
            <person name="Megy K."/>
            <person name="Grabherr M."/>
            <person name="Ren Q."/>
            <person name="Zdobnov E.M."/>
            <person name="Lobo N.F."/>
            <person name="Campbell K.S."/>
            <person name="Brown S.E."/>
            <person name="Bonaldo M.F."/>
            <person name="Zhu J."/>
            <person name="Sinkins S.P."/>
            <person name="Hogenkamp D.G."/>
            <person name="Amedeo P."/>
            <person name="Arensburger P."/>
            <person name="Atkinson P.W."/>
            <person name="Bidwell S."/>
            <person name="Biedler J."/>
            <person name="Birney E."/>
            <person name="Bruggner R.V."/>
            <person name="Costas J."/>
            <person name="Coy M.R."/>
            <person name="Crabtree J."/>
            <person name="Crawford M."/>
            <person name="Debruyn B."/>
            <person name="Decaprio D."/>
            <person name="Eiglmeier K."/>
            <person name="Eisenstadt E."/>
            <person name="El-Dorry H."/>
            <person name="Gelbart W.M."/>
            <person name="Gomes S.L."/>
            <person name="Hammond M."/>
            <person name="Hannick L.I."/>
            <person name="Hogan J.R."/>
            <person name="Holmes M.H."/>
            <person name="Jaffe D."/>
            <person name="Johnston J.S."/>
            <person name="Kennedy R.C."/>
            <person name="Koo H."/>
            <person name="Kravitz S."/>
            <person name="Kriventseva E.V."/>
            <person name="Kulp D."/>
            <person name="Labutti K."/>
            <person name="Lee E."/>
            <person name="Li S."/>
            <person name="Lovin D.D."/>
            <person name="Mao C."/>
            <person name="Mauceli E."/>
            <person name="Menck C.F."/>
            <person name="Miller J.R."/>
            <person name="Montgomery P."/>
            <person name="Mori A."/>
            <person name="Nascimento A.L."/>
            <person name="Naveira H.F."/>
            <person name="Nusbaum C."/>
            <person name="O'leary S."/>
            <person name="Orvis J."/>
            <person name="Pertea M."/>
            <person name="Quesneville H."/>
            <person name="Reidenbach K.R."/>
            <person name="Rogers Y.H."/>
            <person name="Roth C.W."/>
            <person name="Schneider J.R."/>
            <person name="Schatz M."/>
            <person name="Shumway M."/>
            <person name="Stanke M."/>
            <person name="Stinson E.O."/>
            <person name="Tubio J.M."/>
            <person name="Vanzee J.P."/>
            <person name="Verjovski-Almeida S."/>
            <person name="Werner D."/>
            <person name="White O."/>
            <person name="Wyder S."/>
            <person name="Zeng Q."/>
            <person name="Zhao Q."/>
            <person name="Zhao Y."/>
            <person name="Hill C.A."/>
            <person name="Raikhel A.S."/>
            <person name="Soares M.B."/>
            <person name="Knudson D.L."/>
            <person name="Lee N.H."/>
            <person name="Galagan J."/>
            <person name="Salzberg S.L."/>
            <person name="Paulsen I.T."/>
            <person name="Dimopoulos G."/>
            <person name="Collins F.H."/>
            <person name="Birren B."/>
            <person name="Fraser-Liggett C.M."/>
            <person name="Severson D.W."/>
        </authorList>
    </citation>
    <scope>NUCLEOTIDE SEQUENCE [LARGE SCALE GENOMIC DNA]</scope>
    <source>
        <strain evidence="4">Liverpool</strain>
    </source>
</reference>
<dbReference type="PANTHER" id="PTHR10380">
    <property type="entry name" value="CUTICLE PROTEIN"/>
    <property type="match status" value="1"/>
</dbReference>
<dbReference type="HOGENOM" id="CLU_065450_7_3_1"/>
<dbReference type="GO" id="GO:0008010">
    <property type="term" value="F:structural constituent of chitin-based larval cuticle"/>
    <property type="evidence" value="ECO:0007669"/>
    <property type="project" value="TreeGrafter"/>
</dbReference>
<dbReference type="GO" id="GO:0062129">
    <property type="term" value="C:chitin-based extracellular matrix"/>
    <property type="evidence" value="ECO:0007669"/>
    <property type="project" value="TreeGrafter"/>
</dbReference>
<dbReference type="Pfam" id="PF00379">
    <property type="entry name" value="Chitin_bind_4"/>
    <property type="match status" value="1"/>
</dbReference>